<protein>
    <submittedName>
        <fullName evidence="1">11798_t:CDS:1</fullName>
    </submittedName>
</protein>
<evidence type="ECO:0000313" key="2">
    <source>
        <dbReference type="Proteomes" id="UP000789831"/>
    </source>
</evidence>
<proteinExistence type="predicted"/>
<comment type="caution">
    <text evidence="1">The sequence shown here is derived from an EMBL/GenBank/DDBJ whole genome shotgun (WGS) entry which is preliminary data.</text>
</comment>
<sequence length="352" mass="40020">MNTEVSSVTGFAPYQIVFGRKSHANYFLLESLFEQSIMNEEDLPEDLNIESDEQEIESIMRNMTEINVMNMTEIFNDQQQQSAEPSIGRNVTNMTEIFNDQQQQPAESTIRRNVTNMIEIFNDQWQQPAKLAIERNVTDMTKIPKRKTKKITNLQLQQQIENIIKKENIERQAEKISNSGSTSTYVNNSYHTSVTVSSDKYNSDKCNALREIINLPTGHHQRKISYEIGEFVRIGIPKINHSSTDRKLLICKVVGIIDGELYKLECKSGILNICCNAVELISTKVTDFPELREIPNTLIFLHEASLCQSWGEMTNYQCNYRGSCKTNHCNCKKAGVLCGARCHGGGSSICKN</sequence>
<name>A0A9N9EDH4_9GLOM</name>
<gene>
    <name evidence="1" type="ORF">AGERDE_LOCUS12307</name>
</gene>
<dbReference type="OrthoDB" id="2318150at2759"/>
<keyword evidence="2" id="KW-1185">Reference proteome</keyword>
<dbReference type="AlphaFoldDB" id="A0A9N9EDH4"/>
<dbReference type="EMBL" id="CAJVPL010007959">
    <property type="protein sequence ID" value="CAG8672152.1"/>
    <property type="molecule type" value="Genomic_DNA"/>
</dbReference>
<accession>A0A9N9EDH4</accession>
<reference evidence="1" key="1">
    <citation type="submission" date="2021-06" db="EMBL/GenBank/DDBJ databases">
        <authorList>
            <person name="Kallberg Y."/>
            <person name="Tangrot J."/>
            <person name="Rosling A."/>
        </authorList>
    </citation>
    <scope>NUCLEOTIDE SEQUENCE</scope>
    <source>
        <strain evidence="1">MT106</strain>
    </source>
</reference>
<organism evidence="1 2">
    <name type="scientific">Ambispora gerdemannii</name>
    <dbReference type="NCBI Taxonomy" id="144530"/>
    <lineage>
        <taxon>Eukaryota</taxon>
        <taxon>Fungi</taxon>
        <taxon>Fungi incertae sedis</taxon>
        <taxon>Mucoromycota</taxon>
        <taxon>Glomeromycotina</taxon>
        <taxon>Glomeromycetes</taxon>
        <taxon>Archaeosporales</taxon>
        <taxon>Ambisporaceae</taxon>
        <taxon>Ambispora</taxon>
    </lineage>
</organism>
<evidence type="ECO:0000313" key="1">
    <source>
        <dbReference type="EMBL" id="CAG8672152.1"/>
    </source>
</evidence>
<dbReference type="Proteomes" id="UP000789831">
    <property type="component" value="Unassembled WGS sequence"/>
</dbReference>